<evidence type="ECO:0000256" key="1">
    <source>
        <dbReference type="SAM" id="MobiDB-lite"/>
    </source>
</evidence>
<keyword evidence="3" id="KW-1185">Reference proteome</keyword>
<protein>
    <submittedName>
        <fullName evidence="2">(salmon louse) hypothetical protein</fullName>
    </submittedName>
</protein>
<reference evidence="2" key="1">
    <citation type="submission" date="2021-02" db="EMBL/GenBank/DDBJ databases">
        <authorList>
            <person name="Bekaert M."/>
        </authorList>
    </citation>
    <scope>NUCLEOTIDE SEQUENCE</scope>
    <source>
        <strain evidence="2">IoA-00</strain>
    </source>
</reference>
<feature type="region of interest" description="Disordered" evidence="1">
    <location>
        <begin position="75"/>
        <end position="102"/>
    </location>
</feature>
<proteinExistence type="predicted"/>
<dbReference type="AlphaFoldDB" id="A0A7R8CSG5"/>
<dbReference type="EMBL" id="HG994583">
    <property type="protein sequence ID" value="CAF2913844.1"/>
    <property type="molecule type" value="Genomic_DNA"/>
</dbReference>
<organism evidence="2 3">
    <name type="scientific">Lepeophtheirus salmonis</name>
    <name type="common">Salmon louse</name>
    <name type="synonym">Caligus salmonis</name>
    <dbReference type="NCBI Taxonomy" id="72036"/>
    <lineage>
        <taxon>Eukaryota</taxon>
        <taxon>Metazoa</taxon>
        <taxon>Ecdysozoa</taxon>
        <taxon>Arthropoda</taxon>
        <taxon>Crustacea</taxon>
        <taxon>Multicrustacea</taxon>
        <taxon>Hexanauplia</taxon>
        <taxon>Copepoda</taxon>
        <taxon>Siphonostomatoida</taxon>
        <taxon>Caligidae</taxon>
        <taxon>Lepeophtheirus</taxon>
    </lineage>
</organism>
<evidence type="ECO:0000313" key="3">
    <source>
        <dbReference type="Proteomes" id="UP000675881"/>
    </source>
</evidence>
<dbReference type="Proteomes" id="UP000675881">
    <property type="component" value="Chromosome 4"/>
</dbReference>
<sequence length="102" mass="11494">MVSTVRENKPELPPALLFLLLPKKNKNVILLSPLHRDGSISDRDDRKPIIIMGYNRNKRSVDNLDIILCNLETDQSDLDDSQEPQEKSVPGTARKVTCSSTH</sequence>
<name>A0A7R8CSG5_LEPSM</name>
<accession>A0A7R8CSG5</accession>
<evidence type="ECO:0000313" key="2">
    <source>
        <dbReference type="EMBL" id="CAF2913844.1"/>
    </source>
</evidence>
<gene>
    <name evidence="2" type="ORF">LSAA_8724</name>
</gene>